<dbReference type="AlphaFoldDB" id="A0A0P1BC67"/>
<name>A0A0P1BC67_9BASI</name>
<evidence type="ECO:0000256" key="1">
    <source>
        <dbReference type="SAM" id="MobiDB-lite"/>
    </source>
</evidence>
<protein>
    <submittedName>
        <fullName evidence="2">Uncharacterized protein</fullName>
    </submittedName>
</protein>
<keyword evidence="3" id="KW-1185">Reference proteome</keyword>
<dbReference type="EMBL" id="CCYA01000221">
    <property type="protein sequence ID" value="CEH13606.1"/>
    <property type="molecule type" value="Genomic_DNA"/>
</dbReference>
<feature type="compositionally biased region" description="Polar residues" evidence="1">
    <location>
        <begin position="1"/>
        <end position="11"/>
    </location>
</feature>
<feature type="compositionally biased region" description="Basic and acidic residues" evidence="1">
    <location>
        <begin position="14"/>
        <end position="27"/>
    </location>
</feature>
<evidence type="ECO:0000313" key="2">
    <source>
        <dbReference type="EMBL" id="CEH13606.1"/>
    </source>
</evidence>
<reference evidence="2 3" key="1">
    <citation type="submission" date="2014-09" db="EMBL/GenBank/DDBJ databases">
        <authorList>
            <person name="Magalhaes I.L.F."/>
            <person name="Oliveira U."/>
            <person name="Santos F.R."/>
            <person name="Vidigal T.H.D.A."/>
            <person name="Brescovit A.D."/>
            <person name="Santos A.J."/>
        </authorList>
    </citation>
    <scope>NUCLEOTIDE SEQUENCE [LARGE SCALE GENOMIC DNA]</scope>
</reference>
<sequence>MLAQTLRSSCMKSARREWQGRENELSRQKAPSTHTHAAVPDTAESRDPALITQ</sequence>
<feature type="region of interest" description="Disordered" evidence="1">
    <location>
        <begin position="1"/>
        <end position="53"/>
    </location>
</feature>
<proteinExistence type="predicted"/>
<organism evidence="2 3">
    <name type="scientific">Ceraceosorus bombacis</name>
    <dbReference type="NCBI Taxonomy" id="401625"/>
    <lineage>
        <taxon>Eukaryota</taxon>
        <taxon>Fungi</taxon>
        <taxon>Dikarya</taxon>
        <taxon>Basidiomycota</taxon>
        <taxon>Ustilaginomycotina</taxon>
        <taxon>Exobasidiomycetes</taxon>
        <taxon>Ceraceosorales</taxon>
        <taxon>Ceraceosoraceae</taxon>
        <taxon>Ceraceosorus</taxon>
    </lineage>
</organism>
<accession>A0A0P1BC67</accession>
<evidence type="ECO:0000313" key="3">
    <source>
        <dbReference type="Proteomes" id="UP000054845"/>
    </source>
</evidence>
<dbReference type="Proteomes" id="UP000054845">
    <property type="component" value="Unassembled WGS sequence"/>
</dbReference>